<dbReference type="EMBL" id="FXBJ01000002">
    <property type="protein sequence ID" value="SMH36553.1"/>
    <property type="molecule type" value="Genomic_DNA"/>
</dbReference>
<dbReference type="NCBIfam" id="TIGR00211">
    <property type="entry name" value="glyS"/>
    <property type="match status" value="1"/>
</dbReference>
<reference evidence="12 13" key="1">
    <citation type="submission" date="2017-04" db="EMBL/GenBank/DDBJ databases">
        <authorList>
            <person name="Afonso C.L."/>
            <person name="Miller P.J."/>
            <person name="Scott M.A."/>
            <person name="Spackman E."/>
            <person name="Goraichik I."/>
            <person name="Dimitrov K.M."/>
            <person name="Suarez D.L."/>
            <person name="Swayne D.E."/>
        </authorList>
    </citation>
    <scope>NUCLEOTIDE SEQUENCE [LARGE SCALE GENOMIC DNA]</scope>
    <source>
        <strain evidence="12 13">LMG26642</strain>
    </source>
</reference>
<keyword evidence="6 10" id="KW-0067">ATP-binding</keyword>
<keyword evidence="8 10" id="KW-0030">Aminoacyl-tRNA synthetase</keyword>
<dbReference type="Pfam" id="PF05746">
    <property type="entry name" value="DALR_1"/>
    <property type="match status" value="1"/>
</dbReference>
<evidence type="ECO:0000256" key="1">
    <source>
        <dbReference type="ARBA" id="ARBA00004496"/>
    </source>
</evidence>
<evidence type="ECO:0000313" key="13">
    <source>
        <dbReference type="Proteomes" id="UP000193435"/>
    </source>
</evidence>
<evidence type="ECO:0000256" key="9">
    <source>
        <dbReference type="ARBA" id="ARBA00047937"/>
    </source>
</evidence>
<keyword evidence="5 10" id="KW-0547">Nucleotide-binding</keyword>
<evidence type="ECO:0000256" key="4">
    <source>
        <dbReference type="ARBA" id="ARBA00022598"/>
    </source>
</evidence>
<dbReference type="STRING" id="1073423.SAMN04488700_1896"/>
<organism evidence="12 13">
    <name type="scientific">Carnobacterium iners</name>
    <dbReference type="NCBI Taxonomy" id="1073423"/>
    <lineage>
        <taxon>Bacteria</taxon>
        <taxon>Bacillati</taxon>
        <taxon>Bacillota</taxon>
        <taxon>Bacilli</taxon>
        <taxon>Lactobacillales</taxon>
        <taxon>Carnobacteriaceae</taxon>
        <taxon>Carnobacterium</taxon>
    </lineage>
</organism>
<feature type="domain" description="DALR anticodon binding" evidence="11">
    <location>
        <begin position="586"/>
        <end position="678"/>
    </location>
</feature>
<dbReference type="RefSeq" id="WP_085559985.1">
    <property type="nucleotide sequence ID" value="NZ_FOAH01000003.1"/>
</dbReference>
<proteinExistence type="inferred from homology"/>
<evidence type="ECO:0000256" key="7">
    <source>
        <dbReference type="ARBA" id="ARBA00022917"/>
    </source>
</evidence>
<name>A0A1X7NGS7_9LACT</name>
<comment type="catalytic activity">
    <reaction evidence="9 10">
        <text>tRNA(Gly) + glycine + ATP = glycyl-tRNA(Gly) + AMP + diphosphate</text>
        <dbReference type="Rhea" id="RHEA:16013"/>
        <dbReference type="Rhea" id="RHEA-COMP:9664"/>
        <dbReference type="Rhea" id="RHEA-COMP:9683"/>
        <dbReference type="ChEBI" id="CHEBI:30616"/>
        <dbReference type="ChEBI" id="CHEBI:33019"/>
        <dbReference type="ChEBI" id="CHEBI:57305"/>
        <dbReference type="ChEBI" id="CHEBI:78442"/>
        <dbReference type="ChEBI" id="CHEBI:78522"/>
        <dbReference type="ChEBI" id="CHEBI:456215"/>
        <dbReference type="EC" id="6.1.1.14"/>
    </reaction>
</comment>
<evidence type="ECO:0000256" key="6">
    <source>
        <dbReference type="ARBA" id="ARBA00022840"/>
    </source>
</evidence>
<dbReference type="Pfam" id="PF02092">
    <property type="entry name" value="tRNA_synt_2f"/>
    <property type="match status" value="1"/>
</dbReference>
<keyword evidence="4 10" id="KW-0436">Ligase</keyword>
<evidence type="ECO:0000256" key="2">
    <source>
        <dbReference type="ARBA" id="ARBA00008226"/>
    </source>
</evidence>
<sequence>MTKNLLLEIGLEEIPAHIVAPSRLQLVERMKQFLDENRLSYGEILPFSTPRRLAVIIKDLSERQEDIEESAKGPAKKIALDAQGNWSKAAIGFVRGQKLTVEDIYFKEINGIEYVHVDKFIEGLPAKSILTNLDKLITAMTFPVSMNWADYHFNYIRPIHWITAMLDDEIIPFTLLDIKTSNTSRGHRFLGKDVAFKTALDYEQVLEKVFVIADSDKRQHMIVSQIDAIAKEHDWAVSIVPDLLEEINNLVEYPTAFYGNYNPAYLEIPEEILITSMRDHQRYIDVADYAGNLLPYFISVRNGNAEFINNVVRGNEKVLTARLEDGLFFYKEDKKLTIETCVEQLKQVTFHEKIGSVYEKMQRVRSFAAIIGKTVGLTGEEQISLNRAAEIYKFDLVTNIVGEFPELQGVMGEKYALLQGETPAVATAIREHYLPISSDGDLPKSSIGAVLALADKLESMMSFFAIGKVPTGSNDPFALRRQAYGLVRIVENENWFFPMNTLRRDILSTLSSDSNSLLSGYEKSSSELVDFIKARLQQFMRNEKIRYDVIEAALNSDQENLVDMLGAGRELEKHVADHSFKLTIESLTRVLNLARKNKEKIDSVNQKIDKALFETDSEINLANQIEKISVDFSTLETQEKFRELKSLQPYIDAFFDENMVMTDNEAVRNNRLSLLSQIALFTLSFASIDKLVVK</sequence>
<evidence type="ECO:0000256" key="10">
    <source>
        <dbReference type="HAMAP-Rule" id="MF_00255"/>
    </source>
</evidence>
<dbReference type="GO" id="GO:0006420">
    <property type="term" value="P:arginyl-tRNA aminoacylation"/>
    <property type="evidence" value="ECO:0007669"/>
    <property type="project" value="InterPro"/>
</dbReference>
<dbReference type="HAMAP" id="MF_00255">
    <property type="entry name" value="Gly_tRNA_synth_beta"/>
    <property type="match status" value="1"/>
</dbReference>
<dbReference type="EC" id="6.1.1.14" evidence="10"/>
<keyword evidence="7 10" id="KW-0648">Protein biosynthesis</keyword>
<dbReference type="GO" id="GO:0004820">
    <property type="term" value="F:glycine-tRNA ligase activity"/>
    <property type="evidence" value="ECO:0007669"/>
    <property type="project" value="UniProtKB-UniRule"/>
</dbReference>
<protein>
    <recommendedName>
        <fullName evidence="10">Glycine--tRNA ligase beta subunit</fullName>
        <ecNumber evidence="10">6.1.1.14</ecNumber>
    </recommendedName>
    <alternativeName>
        <fullName evidence="10">Glycyl-tRNA synthetase beta subunit</fullName>
        <shortName evidence="10">GlyRS</shortName>
    </alternativeName>
</protein>
<dbReference type="GO" id="GO:0005829">
    <property type="term" value="C:cytosol"/>
    <property type="evidence" value="ECO:0007669"/>
    <property type="project" value="TreeGrafter"/>
</dbReference>
<dbReference type="SUPFAM" id="SSF109604">
    <property type="entry name" value="HD-domain/PDEase-like"/>
    <property type="match status" value="1"/>
</dbReference>
<evidence type="ECO:0000259" key="11">
    <source>
        <dbReference type="Pfam" id="PF05746"/>
    </source>
</evidence>
<evidence type="ECO:0000313" key="12">
    <source>
        <dbReference type="EMBL" id="SMH36553.1"/>
    </source>
</evidence>
<comment type="subcellular location">
    <subcellularLocation>
        <location evidence="1 10">Cytoplasm</location>
    </subcellularLocation>
</comment>
<comment type="similarity">
    <text evidence="2 10">Belongs to the class-II aminoacyl-tRNA synthetase family.</text>
</comment>
<comment type="subunit">
    <text evidence="10">Tetramer of two alpha and two beta subunits.</text>
</comment>
<dbReference type="InterPro" id="IPR006194">
    <property type="entry name" value="Gly-tRNA-synth_heterodimer"/>
</dbReference>
<dbReference type="PROSITE" id="PS50861">
    <property type="entry name" value="AA_TRNA_LIGASE_II_GLYAB"/>
    <property type="match status" value="1"/>
</dbReference>
<dbReference type="PANTHER" id="PTHR30075:SF2">
    <property type="entry name" value="GLYCINE--TRNA LIGASE, CHLOROPLASTIC_MITOCHONDRIAL 2"/>
    <property type="match status" value="1"/>
</dbReference>
<dbReference type="InterPro" id="IPR008909">
    <property type="entry name" value="DALR_anticod-bd"/>
</dbReference>
<dbReference type="AlphaFoldDB" id="A0A1X7NGS7"/>
<dbReference type="PANTHER" id="PTHR30075">
    <property type="entry name" value="GLYCYL-TRNA SYNTHETASE"/>
    <property type="match status" value="1"/>
</dbReference>
<evidence type="ECO:0000256" key="3">
    <source>
        <dbReference type="ARBA" id="ARBA00022490"/>
    </source>
</evidence>
<keyword evidence="13" id="KW-1185">Reference proteome</keyword>
<dbReference type="Proteomes" id="UP000193435">
    <property type="component" value="Unassembled WGS sequence"/>
</dbReference>
<gene>
    <name evidence="10" type="primary">glyS</name>
    <name evidence="12" type="ORF">SAMN04488700_1896</name>
</gene>
<accession>A0A1X7NGS7</accession>
<dbReference type="OrthoDB" id="9775440at2"/>
<keyword evidence="3 10" id="KW-0963">Cytoplasm</keyword>
<dbReference type="GO" id="GO:0006426">
    <property type="term" value="P:glycyl-tRNA aminoacylation"/>
    <property type="evidence" value="ECO:0007669"/>
    <property type="project" value="UniProtKB-UniRule"/>
</dbReference>
<dbReference type="PRINTS" id="PR01045">
    <property type="entry name" value="TRNASYNTHGB"/>
</dbReference>
<evidence type="ECO:0000256" key="5">
    <source>
        <dbReference type="ARBA" id="ARBA00022741"/>
    </source>
</evidence>
<dbReference type="InterPro" id="IPR015944">
    <property type="entry name" value="Gly-tRNA-synth_bsu"/>
</dbReference>
<dbReference type="GO" id="GO:0004814">
    <property type="term" value="F:arginine-tRNA ligase activity"/>
    <property type="evidence" value="ECO:0007669"/>
    <property type="project" value="InterPro"/>
</dbReference>
<dbReference type="GO" id="GO:0005524">
    <property type="term" value="F:ATP binding"/>
    <property type="evidence" value="ECO:0007669"/>
    <property type="project" value="UniProtKB-UniRule"/>
</dbReference>
<evidence type="ECO:0000256" key="8">
    <source>
        <dbReference type="ARBA" id="ARBA00023146"/>
    </source>
</evidence>